<reference evidence="5 6" key="1">
    <citation type="submission" date="2021-03" db="EMBL/GenBank/DDBJ databases">
        <title>Genomic Encyclopedia of Type Strains, Phase IV (KMG-IV): sequencing the most valuable type-strain genomes for metagenomic binning, comparative biology and taxonomic classification.</title>
        <authorList>
            <person name="Goeker M."/>
        </authorList>
    </citation>
    <scope>NUCLEOTIDE SEQUENCE [LARGE SCALE GENOMIC DNA]</scope>
    <source>
        <strain evidence="5 6">DSM 26048</strain>
    </source>
</reference>
<keyword evidence="2" id="KW-0238">DNA-binding</keyword>
<dbReference type="InterPro" id="IPR037171">
    <property type="entry name" value="NagB/RpiA_transferase-like"/>
</dbReference>
<dbReference type="InterPro" id="IPR036388">
    <property type="entry name" value="WH-like_DNA-bd_sf"/>
</dbReference>
<comment type="caution">
    <text evidence="5">The sequence shown here is derived from an EMBL/GenBank/DDBJ whole genome shotgun (WGS) entry which is preliminary data.</text>
</comment>
<dbReference type="PROSITE" id="PS51000">
    <property type="entry name" value="HTH_DEOR_2"/>
    <property type="match status" value="1"/>
</dbReference>
<organism evidence="5 6">
    <name type="scientific">Paenibacillus eucommiae</name>
    <dbReference type="NCBI Taxonomy" id="1355755"/>
    <lineage>
        <taxon>Bacteria</taxon>
        <taxon>Bacillati</taxon>
        <taxon>Bacillota</taxon>
        <taxon>Bacilli</taxon>
        <taxon>Bacillales</taxon>
        <taxon>Paenibacillaceae</taxon>
        <taxon>Paenibacillus</taxon>
    </lineage>
</organism>
<dbReference type="SUPFAM" id="SSF100950">
    <property type="entry name" value="NagB/RpiA/CoA transferase-like"/>
    <property type="match status" value="1"/>
</dbReference>
<dbReference type="InterPro" id="IPR050313">
    <property type="entry name" value="Carb_Metab_HTH_regulators"/>
</dbReference>
<dbReference type="PANTHER" id="PTHR30363">
    <property type="entry name" value="HTH-TYPE TRANSCRIPTIONAL REGULATOR SRLR-RELATED"/>
    <property type="match status" value="1"/>
</dbReference>
<dbReference type="SUPFAM" id="SSF46785">
    <property type="entry name" value="Winged helix' DNA-binding domain"/>
    <property type="match status" value="1"/>
</dbReference>
<dbReference type="InterPro" id="IPR001034">
    <property type="entry name" value="DeoR_HTH"/>
</dbReference>
<dbReference type="PRINTS" id="PR00037">
    <property type="entry name" value="HTHLACR"/>
</dbReference>
<keyword evidence="1" id="KW-0805">Transcription regulation</keyword>
<evidence type="ECO:0000313" key="6">
    <source>
        <dbReference type="Proteomes" id="UP001519287"/>
    </source>
</evidence>
<proteinExistence type="predicted"/>
<dbReference type="InterPro" id="IPR018356">
    <property type="entry name" value="Tscrpt_reg_HTH_DeoR_CS"/>
</dbReference>
<dbReference type="PANTHER" id="PTHR30363:SF44">
    <property type="entry name" value="AGA OPERON TRANSCRIPTIONAL REPRESSOR-RELATED"/>
    <property type="match status" value="1"/>
</dbReference>
<dbReference type="SMART" id="SM00420">
    <property type="entry name" value="HTH_DEOR"/>
    <property type="match status" value="1"/>
</dbReference>
<evidence type="ECO:0000313" key="5">
    <source>
        <dbReference type="EMBL" id="MBP1990331.1"/>
    </source>
</evidence>
<dbReference type="PROSITE" id="PS00894">
    <property type="entry name" value="HTH_DEOR_1"/>
    <property type="match status" value="1"/>
</dbReference>
<dbReference type="RefSeq" id="WP_209971107.1">
    <property type="nucleotide sequence ID" value="NZ_JAGGLB010000004.1"/>
</dbReference>
<evidence type="ECO:0000256" key="2">
    <source>
        <dbReference type="ARBA" id="ARBA00023125"/>
    </source>
</evidence>
<dbReference type="Pfam" id="PF00455">
    <property type="entry name" value="DeoRC"/>
    <property type="match status" value="1"/>
</dbReference>
<gene>
    <name evidence="5" type="ORF">J2Z66_001929</name>
</gene>
<dbReference type="Proteomes" id="UP001519287">
    <property type="component" value="Unassembled WGS sequence"/>
</dbReference>
<name>A0ABS4ITI2_9BACL</name>
<dbReference type="Gene3D" id="1.10.10.10">
    <property type="entry name" value="Winged helix-like DNA-binding domain superfamily/Winged helix DNA-binding domain"/>
    <property type="match status" value="1"/>
</dbReference>
<dbReference type="Pfam" id="PF08220">
    <property type="entry name" value="HTH_DeoR"/>
    <property type="match status" value="1"/>
</dbReference>
<protein>
    <submittedName>
        <fullName evidence="5">DeoR/GlpR family transcriptional regulator of sugar metabolism</fullName>
    </submittedName>
</protein>
<evidence type="ECO:0000256" key="3">
    <source>
        <dbReference type="ARBA" id="ARBA00023163"/>
    </source>
</evidence>
<dbReference type="InterPro" id="IPR036390">
    <property type="entry name" value="WH_DNA-bd_sf"/>
</dbReference>
<evidence type="ECO:0000256" key="1">
    <source>
        <dbReference type="ARBA" id="ARBA00023015"/>
    </source>
</evidence>
<accession>A0ABS4ITI2</accession>
<keyword evidence="6" id="KW-1185">Reference proteome</keyword>
<dbReference type="Gene3D" id="3.40.50.1360">
    <property type="match status" value="1"/>
</dbReference>
<dbReference type="SMART" id="SM01134">
    <property type="entry name" value="DeoRC"/>
    <property type="match status" value="1"/>
</dbReference>
<dbReference type="InterPro" id="IPR014036">
    <property type="entry name" value="DeoR-like_C"/>
</dbReference>
<sequence>MNYTVIKVIKGITEIKEYYGYLEKAEMKMEELGVEERREKIIELVTQKTKVKVLELSKMFGISEVTIRNDLSELENKGFLERTHGGAISTNKSYYNMSLKDRAITNTEEKRKIAAAAAAMISDGDTVMMNSGTTTLFTVRELAHVKNLMIVTNSVSIAQEVSLYNNMKVILLGGYFDAQYQFTYGDDTIHQLNRYKADKLILAVDGFSPESGVTTYHHLEVEVNKQMMARVNKKIVVADYSKIGRTSFVYIDQIESIDTLITDQKANAEEVQEIINHNVEVKLV</sequence>
<keyword evidence="3" id="KW-0804">Transcription</keyword>
<feature type="domain" description="HTH deoR-type" evidence="4">
    <location>
        <begin position="34"/>
        <end position="89"/>
    </location>
</feature>
<dbReference type="EMBL" id="JAGGLB010000004">
    <property type="protein sequence ID" value="MBP1990331.1"/>
    <property type="molecule type" value="Genomic_DNA"/>
</dbReference>
<evidence type="ECO:0000259" key="4">
    <source>
        <dbReference type="PROSITE" id="PS51000"/>
    </source>
</evidence>